<evidence type="ECO:0000259" key="1">
    <source>
        <dbReference type="Pfam" id="PF05229"/>
    </source>
</evidence>
<keyword evidence="3" id="KW-1185">Reference proteome</keyword>
<protein>
    <submittedName>
        <fullName evidence="2">Spore coat protein U-like protein</fullName>
    </submittedName>
</protein>
<sequence length="326" mass="33065">MPYANLERAFAVLFWIFLVAIMAAGPISRAEAATCSVAVDALNFGNVDTLSGLETSTTANVAISCSSVSPNARAVTICGNFGAGSGGASSSARKLRSGSHSLDFQLSSSSAGGEPWGSYSNTSLGAPQRIVLSPSHKAASGTITLYGTVLGGQPTAAAGSYASTFGAADTAFYYAEGTALNCSAPTSGSLAQTSFTASASVAGNCLIDVTDLNFGMHGVIDEDVTAEGSVDVTCTPGTAYMISMDGGLSGANDPQRRLMRSGTHTIAYGLYADSTYRVPWGNTDSDRVSGTGTGDAQVIPIYGLVEPQPAAAGSYNDTVVVTITYP</sequence>
<evidence type="ECO:0000313" key="3">
    <source>
        <dbReference type="Proteomes" id="UP000759443"/>
    </source>
</evidence>
<dbReference type="EMBL" id="JAGGJU010000012">
    <property type="protein sequence ID" value="MBP1852589.1"/>
    <property type="molecule type" value="Genomic_DNA"/>
</dbReference>
<reference evidence="2 3" key="1">
    <citation type="submission" date="2021-03" db="EMBL/GenBank/DDBJ databases">
        <title>Genomic Encyclopedia of Type Strains, Phase IV (KMG-IV): sequencing the most valuable type-strain genomes for metagenomic binning, comparative biology and taxonomic classification.</title>
        <authorList>
            <person name="Goeker M."/>
        </authorList>
    </citation>
    <scope>NUCLEOTIDE SEQUENCE [LARGE SCALE GENOMIC DNA]</scope>
    <source>
        <strain evidence="2 3">DSM 21600</strain>
    </source>
</reference>
<feature type="domain" description="Spore coat protein U/FanG" evidence="1">
    <location>
        <begin position="28"/>
        <end position="166"/>
    </location>
</feature>
<proteinExistence type="predicted"/>
<dbReference type="PANTHER" id="PTHR37089">
    <property type="entry name" value="PROTEIN U-RELATED"/>
    <property type="match status" value="1"/>
</dbReference>
<evidence type="ECO:0000313" key="2">
    <source>
        <dbReference type="EMBL" id="MBP1852589.1"/>
    </source>
</evidence>
<gene>
    <name evidence="2" type="ORF">J2Z17_004047</name>
</gene>
<dbReference type="Pfam" id="PF05229">
    <property type="entry name" value="SCPU"/>
    <property type="match status" value="2"/>
</dbReference>
<feature type="domain" description="Spore coat protein U/FanG" evidence="1">
    <location>
        <begin position="193"/>
        <end position="322"/>
    </location>
</feature>
<dbReference type="InterPro" id="IPR007893">
    <property type="entry name" value="Spore_coat_U/FanG"/>
</dbReference>
<dbReference type="SMART" id="SM00972">
    <property type="entry name" value="SCPU"/>
    <property type="match status" value="2"/>
</dbReference>
<dbReference type="RefSeq" id="WP_209947536.1">
    <property type="nucleotide sequence ID" value="NZ_JAGGJU010000012.1"/>
</dbReference>
<organism evidence="2 3">
    <name type="scientific">Rhizobium halophytocola</name>
    <dbReference type="NCBI Taxonomy" id="735519"/>
    <lineage>
        <taxon>Bacteria</taxon>
        <taxon>Pseudomonadati</taxon>
        <taxon>Pseudomonadota</taxon>
        <taxon>Alphaproteobacteria</taxon>
        <taxon>Hyphomicrobiales</taxon>
        <taxon>Rhizobiaceae</taxon>
        <taxon>Rhizobium/Agrobacterium group</taxon>
        <taxon>Rhizobium</taxon>
    </lineage>
</organism>
<comment type="caution">
    <text evidence="2">The sequence shown here is derived from an EMBL/GenBank/DDBJ whole genome shotgun (WGS) entry which is preliminary data.</text>
</comment>
<accession>A0ABS4E3V9</accession>
<dbReference type="Proteomes" id="UP000759443">
    <property type="component" value="Unassembled WGS sequence"/>
</dbReference>
<dbReference type="InterPro" id="IPR053167">
    <property type="entry name" value="Spore_coat_component"/>
</dbReference>
<name>A0ABS4E3V9_9HYPH</name>